<dbReference type="Pfam" id="PF01636">
    <property type="entry name" value="APH"/>
    <property type="match status" value="1"/>
</dbReference>
<evidence type="ECO:0000313" key="3">
    <source>
        <dbReference type="Proteomes" id="UP001163726"/>
    </source>
</evidence>
<dbReference type="SUPFAM" id="SSF56112">
    <property type="entry name" value="Protein kinase-like (PK-like)"/>
    <property type="match status" value="1"/>
</dbReference>
<reference evidence="2" key="1">
    <citation type="submission" date="2022-10" db="EMBL/GenBank/DDBJ databases">
        <title>Catenovulum adriacola sp. nov. isolated in the Harbour of Susak.</title>
        <authorList>
            <person name="Schoch T."/>
            <person name="Reich S.J."/>
            <person name="Stoeferle S."/>
            <person name="Flaiz M."/>
            <person name="Kazda M."/>
            <person name="Riedel C.U."/>
            <person name="Duerre P."/>
        </authorList>
    </citation>
    <scope>NUCLEOTIDE SEQUENCE</scope>
    <source>
        <strain evidence="2">TS8</strain>
    </source>
</reference>
<dbReference type="Gene3D" id="3.30.200.20">
    <property type="entry name" value="Phosphorylase Kinase, domain 1"/>
    <property type="match status" value="1"/>
</dbReference>
<feature type="domain" description="Aminoglycoside phosphotransferase" evidence="1">
    <location>
        <begin position="28"/>
        <end position="256"/>
    </location>
</feature>
<dbReference type="Proteomes" id="UP001163726">
    <property type="component" value="Chromosome"/>
</dbReference>
<proteinExistence type="predicted"/>
<dbReference type="Gene3D" id="3.90.1200.10">
    <property type="match status" value="1"/>
</dbReference>
<keyword evidence="3" id="KW-1185">Reference proteome</keyword>
<sequence>MSPKKAREIQLFNWLEQQIEPMPSASLEIKLISGDASFRRYYRVKHQNQSYIAVDAPPETEDNALFVHLSEQLNQADIPVSKVLAADLKLGFMLQQDNGDVHLADIINPDNAKQAYTQLWPVIAKFQHCHQNSQIELPAYAPEFVKTELEIFSTWFIQQGLNYSLSSAEQELLARSYQILTDNFSQQPQVAVHRDFHCRNIMLNQGLLEQPILIDFQGALIGPASYDLVSLLKDCYLVWSNALVDQLSDNFRQAYYPHVDENTWQTWFDLTGLQRHIKCAGIFVRLAMRDNKPAYLNYLSNVIQYIKSTIVKYPELAEFAYWFEHKIYPVYQTKVQSNLLGTNISSVKG</sequence>
<evidence type="ECO:0000313" key="2">
    <source>
        <dbReference type="EMBL" id="WAJ70377.1"/>
    </source>
</evidence>
<accession>A0ABY7ANT5</accession>
<evidence type="ECO:0000259" key="1">
    <source>
        <dbReference type="Pfam" id="PF01636"/>
    </source>
</evidence>
<dbReference type="InterPro" id="IPR002575">
    <property type="entry name" value="Aminoglycoside_PTrfase"/>
</dbReference>
<dbReference type="InterPro" id="IPR011009">
    <property type="entry name" value="Kinase-like_dom_sf"/>
</dbReference>
<protein>
    <submittedName>
        <fullName evidence="2">Phosphotransferase</fullName>
    </submittedName>
</protein>
<organism evidence="2 3">
    <name type="scientific">Catenovulum adriaticum</name>
    <dbReference type="NCBI Taxonomy" id="2984846"/>
    <lineage>
        <taxon>Bacteria</taxon>
        <taxon>Pseudomonadati</taxon>
        <taxon>Pseudomonadota</taxon>
        <taxon>Gammaproteobacteria</taxon>
        <taxon>Alteromonadales</taxon>
        <taxon>Alteromonadaceae</taxon>
        <taxon>Catenovulum</taxon>
    </lineage>
</organism>
<dbReference type="EMBL" id="CP109965">
    <property type="protein sequence ID" value="WAJ70377.1"/>
    <property type="molecule type" value="Genomic_DNA"/>
</dbReference>
<dbReference type="RefSeq" id="WP_268074679.1">
    <property type="nucleotide sequence ID" value="NZ_CP109965.1"/>
</dbReference>
<gene>
    <name evidence="2" type="ORF">OLW01_00735</name>
</gene>
<name>A0ABY7ANT5_9ALTE</name>